<keyword evidence="4 5" id="KW-0472">Membrane</keyword>
<proteinExistence type="predicted"/>
<evidence type="ECO:0000256" key="5">
    <source>
        <dbReference type="SAM" id="Phobius"/>
    </source>
</evidence>
<keyword evidence="2 5" id="KW-0812">Transmembrane</keyword>
<reference evidence="6" key="1">
    <citation type="submission" date="2021-05" db="EMBL/GenBank/DDBJ databases">
        <authorList>
            <person name="Alioto T."/>
            <person name="Alioto T."/>
            <person name="Gomez Garrido J."/>
        </authorList>
    </citation>
    <scope>NUCLEOTIDE SEQUENCE</scope>
</reference>
<organism evidence="6">
    <name type="scientific">Cacopsylla melanoneura</name>
    <dbReference type="NCBI Taxonomy" id="428564"/>
    <lineage>
        <taxon>Eukaryota</taxon>
        <taxon>Metazoa</taxon>
        <taxon>Ecdysozoa</taxon>
        <taxon>Arthropoda</taxon>
        <taxon>Hexapoda</taxon>
        <taxon>Insecta</taxon>
        <taxon>Pterygota</taxon>
        <taxon>Neoptera</taxon>
        <taxon>Paraneoptera</taxon>
        <taxon>Hemiptera</taxon>
        <taxon>Sternorrhyncha</taxon>
        <taxon>Psylloidea</taxon>
        <taxon>Psyllidae</taxon>
        <taxon>Psyllinae</taxon>
        <taxon>Cacopsylla</taxon>
    </lineage>
</organism>
<feature type="transmembrane region" description="Helical" evidence="5">
    <location>
        <begin position="326"/>
        <end position="348"/>
    </location>
</feature>
<dbReference type="GO" id="GO:0005385">
    <property type="term" value="F:zinc ion transmembrane transporter activity"/>
    <property type="evidence" value="ECO:0007669"/>
    <property type="project" value="TreeGrafter"/>
</dbReference>
<dbReference type="InterPro" id="IPR003689">
    <property type="entry name" value="ZIP"/>
</dbReference>
<feature type="transmembrane region" description="Helical" evidence="5">
    <location>
        <begin position="140"/>
        <end position="158"/>
    </location>
</feature>
<comment type="subcellular location">
    <subcellularLocation>
        <location evidence="1">Membrane</location>
        <topology evidence="1">Multi-pass membrane protein</topology>
    </subcellularLocation>
</comment>
<name>A0A8D8TVL9_9HEMI</name>
<keyword evidence="3 5" id="KW-1133">Transmembrane helix</keyword>
<evidence type="ECO:0000256" key="3">
    <source>
        <dbReference type="ARBA" id="ARBA00022989"/>
    </source>
</evidence>
<feature type="transmembrane region" description="Helical" evidence="5">
    <location>
        <begin position="101"/>
        <end position="120"/>
    </location>
</feature>
<sequence length="390" mass="43122">MNTINFHSNSKMALDLAYYNYSSEPSDSGRMAQQFLNTTTTTNMSTSAFIMTSSEASNVFVAKLSAITVLGFGSLLLGLCPIILRRKSGGSSTLFHNMTSVLMYFGGGVLMATTFLHLLPEVKEQIEELQKAHVVFSEKEFPFAECIMCAGFFMMFIIESIVHMFMVSDDGQIGQEAKNINVKQANYRACNETVQVIDNEHVHVHTHHHDHSHDHSHILRSISLRNFLIVMALSVHEMFEGLAVGLEQVSAQVWYLLLAVACHKFVIALCLGLQITKNAGVASNKLFLLNITYVVVFALCSPLGIALGMVITVMTTVSNTSTTLTLLSVILQGIATGTLMYIVFFEILKPSEAHSSHVQILTSLMFLLVGFVLMGFIQFTSVLIYCDLFM</sequence>
<protein>
    <submittedName>
        <fullName evidence="6">Zinc transporter ZIP1</fullName>
    </submittedName>
</protein>
<dbReference type="PANTHER" id="PTHR11040">
    <property type="entry name" value="ZINC/IRON TRANSPORTER"/>
    <property type="match status" value="1"/>
</dbReference>
<evidence type="ECO:0000256" key="2">
    <source>
        <dbReference type="ARBA" id="ARBA00022692"/>
    </source>
</evidence>
<accession>A0A8D8TVL9</accession>
<dbReference type="AlphaFoldDB" id="A0A8D8TVL9"/>
<evidence type="ECO:0000256" key="4">
    <source>
        <dbReference type="ARBA" id="ARBA00023136"/>
    </source>
</evidence>
<feature type="transmembrane region" description="Helical" evidence="5">
    <location>
        <begin position="60"/>
        <end position="80"/>
    </location>
</feature>
<evidence type="ECO:0000313" key="6">
    <source>
        <dbReference type="EMBL" id="CAG6693749.1"/>
    </source>
</evidence>
<evidence type="ECO:0000256" key="1">
    <source>
        <dbReference type="ARBA" id="ARBA00004141"/>
    </source>
</evidence>
<dbReference type="Pfam" id="PF02535">
    <property type="entry name" value="Zip"/>
    <property type="match status" value="1"/>
</dbReference>
<feature type="transmembrane region" description="Helical" evidence="5">
    <location>
        <begin position="287"/>
        <end position="314"/>
    </location>
</feature>
<dbReference type="PANTHER" id="PTHR11040:SF203">
    <property type="entry name" value="FI18611P1-RELATED"/>
    <property type="match status" value="1"/>
</dbReference>
<feature type="transmembrane region" description="Helical" evidence="5">
    <location>
        <begin position="252"/>
        <end position="275"/>
    </location>
</feature>
<dbReference type="EMBL" id="HBUF01314105">
    <property type="protein sequence ID" value="CAG6693749.1"/>
    <property type="molecule type" value="Transcribed_RNA"/>
</dbReference>
<dbReference type="GO" id="GO:0005886">
    <property type="term" value="C:plasma membrane"/>
    <property type="evidence" value="ECO:0007669"/>
    <property type="project" value="TreeGrafter"/>
</dbReference>
<feature type="transmembrane region" description="Helical" evidence="5">
    <location>
        <begin position="360"/>
        <end position="385"/>
    </location>
</feature>